<comment type="pathway">
    <text evidence="3">Carbohydrate metabolism; galactose metabolism.</text>
</comment>
<dbReference type="EC" id="5.1.3.2" evidence="4"/>
<feature type="domain" description="NAD-dependent epimerase/dehydratase" evidence="8">
    <location>
        <begin position="6"/>
        <end position="84"/>
    </location>
</feature>
<dbReference type="Gene3D" id="3.40.50.720">
    <property type="entry name" value="NAD(P)-binding Rossmann-like Domain"/>
    <property type="match status" value="1"/>
</dbReference>
<evidence type="ECO:0000313" key="9">
    <source>
        <dbReference type="EMBL" id="CAE7744175.1"/>
    </source>
</evidence>
<comment type="catalytic activity">
    <reaction evidence="1">
        <text>UDP-alpha-D-glucose = UDP-alpha-D-galactose</text>
        <dbReference type="Rhea" id="RHEA:22168"/>
        <dbReference type="ChEBI" id="CHEBI:58885"/>
        <dbReference type="ChEBI" id="CHEBI:66914"/>
        <dbReference type="EC" id="5.1.3.2"/>
    </reaction>
</comment>
<dbReference type="GO" id="GO:0006012">
    <property type="term" value="P:galactose metabolic process"/>
    <property type="evidence" value="ECO:0007669"/>
    <property type="project" value="UniProtKB-KW"/>
</dbReference>
<dbReference type="GO" id="GO:0005829">
    <property type="term" value="C:cytosol"/>
    <property type="evidence" value="ECO:0007669"/>
    <property type="project" value="TreeGrafter"/>
</dbReference>
<dbReference type="Proteomes" id="UP000649617">
    <property type="component" value="Unassembled WGS sequence"/>
</dbReference>
<evidence type="ECO:0000256" key="7">
    <source>
        <dbReference type="ARBA" id="ARBA00023235"/>
    </source>
</evidence>
<dbReference type="PANTHER" id="PTHR43725:SF47">
    <property type="entry name" value="UDP-GLUCOSE 4-EPIMERASE"/>
    <property type="match status" value="1"/>
</dbReference>
<evidence type="ECO:0000256" key="4">
    <source>
        <dbReference type="ARBA" id="ARBA00013189"/>
    </source>
</evidence>
<dbReference type="SUPFAM" id="SSF51735">
    <property type="entry name" value="NAD(P)-binding Rossmann-fold domains"/>
    <property type="match status" value="1"/>
</dbReference>
<organism evidence="9 10">
    <name type="scientific">Symbiodinium pilosum</name>
    <name type="common">Dinoflagellate</name>
    <dbReference type="NCBI Taxonomy" id="2952"/>
    <lineage>
        <taxon>Eukaryota</taxon>
        <taxon>Sar</taxon>
        <taxon>Alveolata</taxon>
        <taxon>Dinophyceae</taxon>
        <taxon>Suessiales</taxon>
        <taxon>Symbiodiniaceae</taxon>
        <taxon>Symbiodinium</taxon>
    </lineage>
</organism>
<dbReference type="AlphaFoldDB" id="A0A812XMX8"/>
<dbReference type="InterPro" id="IPR036291">
    <property type="entry name" value="NAD(P)-bd_dom_sf"/>
</dbReference>
<accession>A0A812XMX8</accession>
<gene>
    <name evidence="9" type="primary">UGE2</name>
    <name evidence="9" type="ORF">SPIL2461_LOCUS21453</name>
</gene>
<keyword evidence="6" id="KW-0299">Galactose metabolism</keyword>
<dbReference type="OrthoDB" id="427991at2759"/>
<dbReference type="GO" id="GO:0003978">
    <property type="term" value="F:UDP-glucose 4-epimerase activity"/>
    <property type="evidence" value="ECO:0007669"/>
    <property type="project" value="UniProtKB-EC"/>
</dbReference>
<evidence type="ECO:0000256" key="5">
    <source>
        <dbReference type="ARBA" id="ARBA00023027"/>
    </source>
</evidence>
<reference evidence="9" key="1">
    <citation type="submission" date="2021-02" db="EMBL/GenBank/DDBJ databases">
        <authorList>
            <person name="Dougan E. K."/>
            <person name="Rhodes N."/>
            <person name="Thang M."/>
            <person name="Chan C."/>
        </authorList>
    </citation>
    <scope>NUCLEOTIDE SEQUENCE</scope>
</reference>
<sequence>MAKHICCTGGAGYIGSHTVVKLLESGYKVSIMDNLINASEKVLPRLKELTGKEANVCAHKKCFAAVDKLFAEQKFDGIIHFAGLKVGT</sequence>
<protein>
    <recommendedName>
        <fullName evidence="4">UDP-glucose 4-epimerase</fullName>
        <ecNumber evidence="4">5.1.3.2</ecNumber>
    </recommendedName>
</protein>
<keyword evidence="7" id="KW-0413">Isomerase</keyword>
<evidence type="ECO:0000256" key="2">
    <source>
        <dbReference type="ARBA" id="ARBA00001911"/>
    </source>
</evidence>
<evidence type="ECO:0000256" key="3">
    <source>
        <dbReference type="ARBA" id="ARBA00004947"/>
    </source>
</evidence>
<comment type="caution">
    <text evidence="9">The sequence shown here is derived from an EMBL/GenBank/DDBJ whole genome shotgun (WGS) entry which is preliminary data.</text>
</comment>
<dbReference type="Pfam" id="PF01370">
    <property type="entry name" value="Epimerase"/>
    <property type="match status" value="1"/>
</dbReference>
<keyword evidence="6" id="KW-0119">Carbohydrate metabolism</keyword>
<keyword evidence="10" id="KW-1185">Reference proteome</keyword>
<proteinExistence type="predicted"/>
<comment type="cofactor">
    <cofactor evidence="2">
        <name>NAD(+)</name>
        <dbReference type="ChEBI" id="CHEBI:57540"/>
    </cofactor>
</comment>
<evidence type="ECO:0000259" key="8">
    <source>
        <dbReference type="Pfam" id="PF01370"/>
    </source>
</evidence>
<dbReference type="PANTHER" id="PTHR43725">
    <property type="entry name" value="UDP-GLUCOSE 4-EPIMERASE"/>
    <property type="match status" value="1"/>
</dbReference>
<keyword evidence="5" id="KW-0520">NAD</keyword>
<dbReference type="EMBL" id="CAJNIZ010046273">
    <property type="protein sequence ID" value="CAE7744175.1"/>
    <property type="molecule type" value="Genomic_DNA"/>
</dbReference>
<evidence type="ECO:0000256" key="6">
    <source>
        <dbReference type="ARBA" id="ARBA00023144"/>
    </source>
</evidence>
<name>A0A812XMX8_SYMPI</name>
<evidence type="ECO:0000256" key="1">
    <source>
        <dbReference type="ARBA" id="ARBA00000083"/>
    </source>
</evidence>
<dbReference type="InterPro" id="IPR001509">
    <property type="entry name" value="Epimerase_deHydtase"/>
</dbReference>
<evidence type="ECO:0000313" key="10">
    <source>
        <dbReference type="Proteomes" id="UP000649617"/>
    </source>
</evidence>